<evidence type="ECO:0008006" key="7">
    <source>
        <dbReference type="Google" id="ProtNLM"/>
    </source>
</evidence>
<dbReference type="InterPro" id="IPR024498">
    <property type="entry name" value="DUF2786"/>
</dbReference>
<dbReference type="RefSeq" id="WP_184370883.1">
    <property type="nucleotide sequence ID" value="NZ_BAAAKM010000037.1"/>
</dbReference>
<dbReference type="Pfam" id="PF23771">
    <property type="entry name" value="DUF7168"/>
    <property type="match status" value="1"/>
</dbReference>
<reference evidence="5 6" key="1">
    <citation type="submission" date="2020-08" db="EMBL/GenBank/DDBJ databases">
        <title>Sequencing the genomes of 1000 actinobacteria strains.</title>
        <authorList>
            <person name="Klenk H.-P."/>
        </authorList>
    </citation>
    <scope>NUCLEOTIDE SEQUENCE [LARGE SCALE GENOMIC DNA]</scope>
    <source>
        <strain evidence="5 6">DSM 44598</strain>
    </source>
</reference>
<feature type="compositionally biased region" description="Basic residues" evidence="2">
    <location>
        <begin position="1"/>
        <end position="25"/>
    </location>
</feature>
<sequence>MGKTNRDRRRAKQKKVREQQRRRRSSRQDGQFGTLSEREMVLAVIRSALAHCDCGQCPDNPLAEAASLLAQETEPQWLRAVDKTLFGELVDAVGRVWPRGWQPAELVRLTRRASTPQAAHLVTDMVIAENRHHAEARTAPEWAAQVRELGEQWWGTGADHAALFTEKHGLTRQAYIESALQALEFLDGLPEIQVLLPIPGTARPAPEQARSQADPGKLARIRALLAKAEATEFQEEAEALSERAQQMMVRHSIDYAALEAEQGTVTEVGGRRLPLDAPYEDLKAMLLDIVAQANHCRAVWHKHLGMCTVMGFPNDVNMVELLFTSLLVQATTAMRRAGTVRDSGGRSRTRSFRTSFLLAFNERIGERLAESAGAEERKAVDEYARAGTDLLPVLASRETKVEEAVAEAFPELESAQVRRVSSWRGWSAGRSAADAASLHKGERIQAG</sequence>
<feature type="domain" description="DUF7168" evidence="4">
    <location>
        <begin position="281"/>
        <end position="392"/>
    </location>
</feature>
<keyword evidence="6" id="KW-1185">Reference proteome</keyword>
<evidence type="ECO:0000313" key="6">
    <source>
        <dbReference type="Proteomes" id="UP000579647"/>
    </source>
</evidence>
<feature type="domain" description="DUF2786" evidence="3">
    <location>
        <begin position="218"/>
        <end position="254"/>
    </location>
</feature>
<keyword evidence="1" id="KW-0175">Coiled coil</keyword>
<feature type="region of interest" description="Disordered" evidence="2">
    <location>
        <begin position="1"/>
        <end position="32"/>
    </location>
</feature>
<dbReference type="AlphaFoldDB" id="A0A840WJL2"/>
<evidence type="ECO:0000256" key="1">
    <source>
        <dbReference type="SAM" id="Coils"/>
    </source>
</evidence>
<gene>
    <name evidence="5" type="ORF">HNR07_006800</name>
</gene>
<proteinExistence type="predicted"/>
<evidence type="ECO:0000259" key="3">
    <source>
        <dbReference type="Pfam" id="PF10979"/>
    </source>
</evidence>
<feature type="region of interest" description="Disordered" evidence="2">
    <location>
        <begin position="424"/>
        <end position="447"/>
    </location>
</feature>
<evidence type="ECO:0000256" key="2">
    <source>
        <dbReference type="SAM" id="MobiDB-lite"/>
    </source>
</evidence>
<accession>A0A840WJL2</accession>
<name>A0A840WJL2_9ACTN</name>
<feature type="compositionally biased region" description="Basic and acidic residues" evidence="2">
    <location>
        <begin position="437"/>
        <end position="447"/>
    </location>
</feature>
<dbReference type="InterPro" id="IPR055592">
    <property type="entry name" value="DUF7168"/>
</dbReference>
<dbReference type="EMBL" id="JACHDO010000001">
    <property type="protein sequence ID" value="MBB5495663.1"/>
    <property type="molecule type" value="Genomic_DNA"/>
</dbReference>
<comment type="caution">
    <text evidence="5">The sequence shown here is derived from an EMBL/GenBank/DDBJ whole genome shotgun (WGS) entry which is preliminary data.</text>
</comment>
<evidence type="ECO:0000313" key="5">
    <source>
        <dbReference type="EMBL" id="MBB5495663.1"/>
    </source>
</evidence>
<protein>
    <recommendedName>
        <fullName evidence="7">DUF2786 domain-containing protein</fullName>
    </recommendedName>
</protein>
<feature type="coiled-coil region" evidence="1">
    <location>
        <begin position="223"/>
        <end position="250"/>
    </location>
</feature>
<organism evidence="5 6">
    <name type="scientific">Nocardiopsis metallicus</name>
    <dbReference type="NCBI Taxonomy" id="179819"/>
    <lineage>
        <taxon>Bacteria</taxon>
        <taxon>Bacillati</taxon>
        <taxon>Actinomycetota</taxon>
        <taxon>Actinomycetes</taxon>
        <taxon>Streptosporangiales</taxon>
        <taxon>Nocardiopsidaceae</taxon>
        <taxon>Nocardiopsis</taxon>
    </lineage>
</organism>
<dbReference type="Pfam" id="PF10979">
    <property type="entry name" value="DUF2786"/>
    <property type="match status" value="1"/>
</dbReference>
<dbReference type="Proteomes" id="UP000579647">
    <property type="component" value="Unassembled WGS sequence"/>
</dbReference>
<evidence type="ECO:0000259" key="4">
    <source>
        <dbReference type="Pfam" id="PF23771"/>
    </source>
</evidence>